<comment type="caution">
    <text evidence="3">The sequence shown here is derived from an EMBL/GenBank/DDBJ whole genome shotgun (WGS) entry which is preliminary data.</text>
</comment>
<dbReference type="EMBL" id="SMCO01000020">
    <property type="protein sequence ID" value="TCV82527.1"/>
    <property type="molecule type" value="Genomic_DNA"/>
</dbReference>
<sequence length="308" mass="34293">MIKRIIFTFLIFWSAQIVADDLLLKPVQVSPNIYAVIGDIGGQSYENDGLNSNLGFVVTPEGVVIINSGPSTRVAKALHAAIRKITPQPVKWVINVNSQSHYWLGNAYFQSLNIPIIAHKEAGRLMHEMGEMQLASLKGVLKDKAAGTQITYPSELFQDKREIKLGSVVFQLISFGSAHTAGDMVVWLPQQKVLFSGDLVFTERLLAVIPIGNSGGWVKAFDSAMALGPKRIVPGHGKQTNVQQATRDTRDYLVFNRTAIKKMQDKGASLQEAVEKIDQSKFRYLVNFDLLSRRNVNQIFTEMEQESF</sequence>
<name>A0A4R3XUG7_9PROT</name>
<dbReference type="AlphaFoldDB" id="A0A4R3XUG7"/>
<accession>A0A4R3XUG7</accession>
<dbReference type="InterPro" id="IPR050855">
    <property type="entry name" value="NDM-1-like"/>
</dbReference>
<protein>
    <submittedName>
        <fullName evidence="3">Glyoxylase-like metal-dependent hydrolase (Beta-lactamase superfamily II)</fullName>
    </submittedName>
</protein>
<dbReference type="Pfam" id="PF00753">
    <property type="entry name" value="Lactamase_B"/>
    <property type="match status" value="1"/>
</dbReference>
<evidence type="ECO:0000313" key="3">
    <source>
        <dbReference type="EMBL" id="TCV82527.1"/>
    </source>
</evidence>
<dbReference type="GO" id="GO:0016787">
    <property type="term" value="F:hydrolase activity"/>
    <property type="evidence" value="ECO:0007669"/>
    <property type="project" value="UniProtKB-KW"/>
</dbReference>
<dbReference type="OrthoDB" id="1273797at2"/>
<evidence type="ECO:0000313" key="4">
    <source>
        <dbReference type="Proteomes" id="UP000295367"/>
    </source>
</evidence>
<feature type="domain" description="Metallo-beta-lactamase" evidence="2">
    <location>
        <begin position="51"/>
        <end position="236"/>
    </location>
</feature>
<dbReference type="CDD" id="cd16282">
    <property type="entry name" value="metallo-hydrolase-like_MBL-fold"/>
    <property type="match status" value="1"/>
</dbReference>
<dbReference type="GO" id="GO:0017001">
    <property type="term" value="P:antibiotic catabolic process"/>
    <property type="evidence" value="ECO:0007669"/>
    <property type="project" value="UniProtKB-ARBA"/>
</dbReference>
<dbReference type="Gene3D" id="3.60.15.10">
    <property type="entry name" value="Ribonuclease Z/Hydroxyacylglutathione hydrolase-like"/>
    <property type="match status" value="1"/>
</dbReference>
<evidence type="ECO:0000256" key="1">
    <source>
        <dbReference type="ARBA" id="ARBA00005250"/>
    </source>
</evidence>
<proteinExistence type="inferred from homology"/>
<gene>
    <name evidence="3" type="ORF">EDC63_12021</name>
</gene>
<dbReference type="PANTHER" id="PTHR42951:SF4">
    <property type="entry name" value="ACYL-COENZYME A THIOESTERASE MBLAC2"/>
    <property type="match status" value="1"/>
</dbReference>
<comment type="similarity">
    <text evidence="1">Belongs to the metallo-beta-lactamase superfamily. Class-B beta-lactamase family.</text>
</comment>
<dbReference type="PANTHER" id="PTHR42951">
    <property type="entry name" value="METALLO-BETA-LACTAMASE DOMAIN-CONTAINING"/>
    <property type="match status" value="1"/>
</dbReference>
<dbReference type="Proteomes" id="UP000295367">
    <property type="component" value="Unassembled WGS sequence"/>
</dbReference>
<dbReference type="SMART" id="SM00849">
    <property type="entry name" value="Lactamase_B"/>
    <property type="match status" value="1"/>
</dbReference>
<evidence type="ECO:0000259" key="2">
    <source>
        <dbReference type="SMART" id="SM00849"/>
    </source>
</evidence>
<reference evidence="3 4" key="1">
    <citation type="submission" date="2019-03" db="EMBL/GenBank/DDBJ databases">
        <title>Genomic Encyclopedia of Type Strains, Phase IV (KMG-IV): sequencing the most valuable type-strain genomes for metagenomic binning, comparative biology and taxonomic classification.</title>
        <authorList>
            <person name="Goeker M."/>
        </authorList>
    </citation>
    <scope>NUCLEOTIDE SEQUENCE [LARGE SCALE GENOMIC DNA]</scope>
    <source>
        <strain evidence="3 4">DSM 100309</strain>
    </source>
</reference>
<keyword evidence="4" id="KW-1185">Reference proteome</keyword>
<dbReference type="SUPFAM" id="SSF56281">
    <property type="entry name" value="Metallo-hydrolase/oxidoreductase"/>
    <property type="match status" value="1"/>
</dbReference>
<dbReference type="RefSeq" id="WP_124945008.1">
    <property type="nucleotide sequence ID" value="NZ_BHVT01000007.1"/>
</dbReference>
<organism evidence="3 4">
    <name type="scientific">Sulfurirhabdus autotrophica</name>
    <dbReference type="NCBI Taxonomy" id="1706046"/>
    <lineage>
        <taxon>Bacteria</taxon>
        <taxon>Pseudomonadati</taxon>
        <taxon>Pseudomonadota</taxon>
        <taxon>Betaproteobacteria</taxon>
        <taxon>Nitrosomonadales</taxon>
        <taxon>Sulfuricellaceae</taxon>
        <taxon>Sulfurirhabdus</taxon>
    </lineage>
</organism>
<dbReference type="InterPro" id="IPR036866">
    <property type="entry name" value="RibonucZ/Hydroxyglut_hydro"/>
</dbReference>
<dbReference type="InterPro" id="IPR001279">
    <property type="entry name" value="Metallo-B-lactamas"/>
</dbReference>
<keyword evidence="3" id="KW-0378">Hydrolase</keyword>